<dbReference type="Proteomes" id="UP000266677">
    <property type="component" value="Unassembled WGS sequence"/>
</dbReference>
<sequence>MDQNEGRLVDLAADGSMRKAKVRIKLLGVKSQPARLVTTSEELAVGISDCCGVQGVKCGIRGLVQAHRDGASTGELAKRHGVAKSAVLECGVFRAGISPSPRPTSFVLSGSISRVIR</sequence>
<name>A0A3A4KCR8_9NOCA</name>
<organism evidence="1 2">
    <name type="scientific">Nocardia panacis</name>
    <dbReference type="NCBI Taxonomy" id="2340916"/>
    <lineage>
        <taxon>Bacteria</taxon>
        <taxon>Bacillati</taxon>
        <taxon>Actinomycetota</taxon>
        <taxon>Actinomycetes</taxon>
        <taxon>Mycobacteriales</taxon>
        <taxon>Nocardiaceae</taxon>
        <taxon>Nocardia</taxon>
    </lineage>
</organism>
<dbReference type="RefSeq" id="WP_120044477.1">
    <property type="nucleotide sequence ID" value="NZ_QZFU01000041.1"/>
</dbReference>
<dbReference type="OrthoDB" id="3217513at2"/>
<dbReference type="AlphaFoldDB" id="A0A3A4KCR8"/>
<protein>
    <submittedName>
        <fullName evidence="1">Uncharacterized protein</fullName>
    </submittedName>
</protein>
<proteinExistence type="predicted"/>
<reference evidence="1 2" key="1">
    <citation type="submission" date="2018-09" db="EMBL/GenBank/DDBJ databases">
        <title>YIM PH21274 draft genome.</title>
        <authorList>
            <person name="Miao C."/>
        </authorList>
    </citation>
    <scope>NUCLEOTIDE SEQUENCE [LARGE SCALE GENOMIC DNA]</scope>
    <source>
        <strain evidence="1 2">YIM PH 21724</strain>
    </source>
</reference>
<comment type="caution">
    <text evidence="1">The sequence shown here is derived from an EMBL/GenBank/DDBJ whole genome shotgun (WGS) entry which is preliminary data.</text>
</comment>
<evidence type="ECO:0000313" key="1">
    <source>
        <dbReference type="EMBL" id="RJO70112.1"/>
    </source>
</evidence>
<dbReference type="EMBL" id="QZFU01000041">
    <property type="protein sequence ID" value="RJO70112.1"/>
    <property type="molecule type" value="Genomic_DNA"/>
</dbReference>
<accession>A0A3A4KCR8</accession>
<evidence type="ECO:0000313" key="2">
    <source>
        <dbReference type="Proteomes" id="UP000266677"/>
    </source>
</evidence>
<gene>
    <name evidence="1" type="ORF">D5S18_30145</name>
</gene>
<keyword evidence="2" id="KW-1185">Reference proteome</keyword>